<dbReference type="KEGG" id="mde:101892722"/>
<feature type="region of interest" description="Disordered" evidence="13">
    <location>
        <begin position="40"/>
        <end position="114"/>
    </location>
</feature>
<feature type="compositionally biased region" description="Basic and acidic residues" evidence="13">
    <location>
        <begin position="104"/>
        <end position="114"/>
    </location>
</feature>
<evidence type="ECO:0000256" key="4">
    <source>
        <dbReference type="ARBA" id="ARBA00022723"/>
    </source>
</evidence>
<dbReference type="STRING" id="7370.A0A1I8N616"/>
<evidence type="ECO:0000256" key="13">
    <source>
        <dbReference type="SAM" id="MobiDB-lite"/>
    </source>
</evidence>
<dbReference type="PROSITE" id="PS00139">
    <property type="entry name" value="THIOL_PROTEASE_CYS"/>
    <property type="match status" value="1"/>
</dbReference>
<feature type="region of interest" description="Disordered" evidence="13">
    <location>
        <begin position="383"/>
        <end position="403"/>
    </location>
</feature>
<evidence type="ECO:0000256" key="7">
    <source>
        <dbReference type="ARBA" id="ARBA00022801"/>
    </source>
</evidence>
<dbReference type="Pfam" id="PF00641">
    <property type="entry name" value="Zn_ribbon_RanBP"/>
    <property type="match status" value="6"/>
</dbReference>
<keyword evidence="4" id="KW-0479">Metal-binding</keyword>
<feature type="compositionally biased region" description="Polar residues" evidence="13">
    <location>
        <begin position="40"/>
        <end position="59"/>
    </location>
</feature>
<gene>
    <name evidence="16" type="primary">101892722</name>
</gene>
<feature type="domain" description="RanBP2-type" evidence="14">
    <location>
        <begin position="1"/>
        <end position="35"/>
    </location>
</feature>
<evidence type="ECO:0000256" key="3">
    <source>
        <dbReference type="ARBA" id="ARBA00022670"/>
    </source>
</evidence>
<keyword evidence="9" id="KW-0862">Zinc</keyword>
<dbReference type="SMART" id="SM00230">
    <property type="entry name" value="CysPc"/>
    <property type="match status" value="1"/>
</dbReference>
<keyword evidence="6 12" id="KW-0863">Zinc-finger</keyword>
<accession>A0A1I8N616</accession>
<evidence type="ECO:0000256" key="12">
    <source>
        <dbReference type="PROSITE-ProRule" id="PRU00322"/>
    </source>
</evidence>
<evidence type="ECO:0000313" key="16">
    <source>
        <dbReference type="EnsemblMetazoa" id="MDOA011918-PA"/>
    </source>
</evidence>
<comment type="similarity">
    <text evidence="1">Belongs to the peptidase C2 family.</text>
</comment>
<dbReference type="OrthoDB" id="424753at2759"/>
<evidence type="ECO:0000259" key="15">
    <source>
        <dbReference type="PROSITE" id="PS50203"/>
    </source>
</evidence>
<dbReference type="RefSeq" id="XP_005179370.2">
    <property type="nucleotide sequence ID" value="XM_005179313.4"/>
</dbReference>
<evidence type="ECO:0000256" key="1">
    <source>
        <dbReference type="ARBA" id="ARBA00007623"/>
    </source>
</evidence>
<dbReference type="PROSITE" id="PS50203">
    <property type="entry name" value="CALPAIN_CAT"/>
    <property type="match status" value="1"/>
</dbReference>
<keyword evidence="7 11" id="KW-0378">Hydrolase</keyword>
<evidence type="ECO:0000256" key="6">
    <source>
        <dbReference type="ARBA" id="ARBA00022771"/>
    </source>
</evidence>
<dbReference type="FunFam" id="2.30.30.380:FF:000022">
    <property type="entry name" value="calpain-D isoform X3"/>
    <property type="match status" value="1"/>
</dbReference>
<feature type="compositionally biased region" description="Polar residues" evidence="13">
    <location>
        <begin position="891"/>
        <end position="903"/>
    </location>
</feature>
<dbReference type="FunFam" id="3.90.70.10:FF:000010">
    <property type="entry name" value="Calpain 15"/>
    <property type="match status" value="1"/>
</dbReference>
<dbReference type="Gene3D" id="3.90.70.10">
    <property type="entry name" value="Cysteine proteinases"/>
    <property type="match status" value="1"/>
</dbReference>
<name>A0A1I8N616_MUSDO</name>
<keyword evidence="2" id="KW-0597">Phosphoprotein</keyword>
<dbReference type="InterPro" id="IPR001300">
    <property type="entry name" value="Peptidase_C2_calpain_cat"/>
</dbReference>
<feature type="domain" description="RanBP2-type" evidence="14">
    <location>
        <begin position="814"/>
        <end position="844"/>
    </location>
</feature>
<dbReference type="SMART" id="SM00547">
    <property type="entry name" value="ZnF_RBZ"/>
    <property type="match status" value="6"/>
</dbReference>
<dbReference type="SUPFAM" id="SSF54001">
    <property type="entry name" value="Cysteine proteinases"/>
    <property type="match status" value="1"/>
</dbReference>
<sequence>MGTIASVLQWQCTNCNIINPTESLKCLNCGSMRKVCDGTLKNSDNTNTDLGSKHSTGGANSAKGPTTPGDNKSPSTFSSNQQTQIQYQNPSPVPQQTAIQQPLDTDREDTQANRTEYKRVYKSLLRGCLKRPQRNQQNLPANCIDCENTRKYVKNSIELFHHFSNPSLNRRWICDKCDTDNNSVTWHCLICDTVSYLAPIYKETLNHRKLPNCKQSSFDSGQNLDGKSKRNGKRAPYFRRTQSLTSEKAFSCRSCHICFVNTRKDIFNLPETFMHKYSSASGASSSNELFGRTFEQLPPLQQQSSRRLNQLVGGKDTICRKHNQTQNQNREPKCNFTITTLSRTNKVDDSSKKFTIPRNSVFIAVNDCWATQESNTTAAAHHQPTIDVGGNGVSGGGGGLGSDERQRYRQPVMKAESLPQYCDRSDSIERKPVQRRSSNETATTGICYATFSKGMYKSQHIYENDCIIQRPSIASRGACEIAADTDDDTTATSTAAPNHPLYAVVNKNNKSKNKQSNELAAGIAVQQQQHTLAELQAKAVATATTAITTHLLNNNNHNFNSAHNGSGNVKLRVSTSHTSSSSNSSSCSASDIMGNMLQADATILDASGSSGAIGGGALRLDHHTHHNQGQAVNKAGPHPHAANKFDPILTTTTITADALKGDSNAEHSIYAKVWKGPRKTSESKISNVPATSVRGADSVGTPMAATRTDNNSIPNSRRMWTCTNCSYAYNRMWTERCEICENLRTQPSLTQPNLITVTKTDIHATDNLPRSNDPITTWTCKKCTLVNSIKDHACVVCGGSKLKSISSVEDMTLRKGEFWTCSQCTLKNSLATGVCSACKAVRTLPIESDRDRMVCPIPEEIHRSVNHSGGSSVFIPDAISPGGVGPHHRTSATNVTPTTNLQLPSIRTSRSPSPRQNRSSSGAIPKRHSTGGSGGIISRNSTVVASSSNNIISSTSQQISQNRHSSSGAAGGAIKTWQCPACTYDNCSASVVCEMCSSPRGLVNNITKMALLHKTNRHSAELQQESKLMENLRRIEEAEALHKWENIIQYCRDNNELFVDDSFPPAPKSLYYNPQQSLAEGNPVVQWRRPHEINCDGGAFPPWAVFRTPLPSDICQGVLGNCWLLSALAVLAEREDLVREVLVTKEICPQGAYQVRLCKDGKWTTVLVDDLLPCDKRGHLVYSQAKRKQLWVPLIEKAVAKIHGCYEALVSGRAIEGLATLTGAPCESIPLQASSLPMPSEDELDKDLIWAQLLSSRGVRFLMGASCGGGNMKVDEDEYHRKGLRPRHAYSVLDVKDIHGHRLLKLRNPWGHFSWRGDWSDDSDLWTDELREALMPHGASEGVFWISFEDVLNYFDCIDICKVRSGWNEVRLKGTLQPLCSMSCVLLTVLEPTEAEFTLFQEGQRNSEKSQRSQLDLCVVIFRTRSPASPEIGRLVEHSKRQVRGFVGCHKMLERDIYLLVCLAFNHWHTGIEDPHQYPRCILAIHSSKRLLVEQITPPPHLLADAIISLTLTKGQRHEGREGMTAYYLTKGWAGLVVMVENRHENKWIHVKCDCQESYNVVSTRGELKTVDSVPPLQRQVIIVLTQLEGSGGFSIAHRLTHRLANSRGLHDWGPPGATHCPPIENVHGLHAPRLIT</sequence>
<dbReference type="EnsemblMetazoa" id="MDOA011918-RA">
    <property type="protein sequence ID" value="MDOA011918-PA"/>
    <property type="gene ID" value="MDOA011918"/>
</dbReference>
<proteinExistence type="inferred from homology"/>
<feature type="domain" description="Calpain catalytic" evidence="15">
    <location>
        <begin position="1057"/>
        <end position="1364"/>
    </location>
</feature>
<dbReference type="GO" id="GO:0006508">
    <property type="term" value="P:proteolysis"/>
    <property type="evidence" value="ECO:0007669"/>
    <property type="project" value="UniProtKB-KW"/>
</dbReference>
<feature type="compositionally biased region" description="Low complexity" evidence="13">
    <location>
        <begin position="904"/>
        <end position="921"/>
    </location>
</feature>
<organism evidence="16">
    <name type="scientific">Musca domestica</name>
    <name type="common">House fly</name>
    <dbReference type="NCBI Taxonomy" id="7370"/>
    <lineage>
        <taxon>Eukaryota</taxon>
        <taxon>Metazoa</taxon>
        <taxon>Ecdysozoa</taxon>
        <taxon>Arthropoda</taxon>
        <taxon>Hexapoda</taxon>
        <taxon>Insecta</taxon>
        <taxon>Pterygota</taxon>
        <taxon>Neoptera</taxon>
        <taxon>Endopterygota</taxon>
        <taxon>Diptera</taxon>
        <taxon>Brachycera</taxon>
        <taxon>Muscomorpha</taxon>
        <taxon>Muscoidea</taxon>
        <taxon>Muscidae</taxon>
        <taxon>Musca</taxon>
    </lineage>
</organism>
<evidence type="ECO:0000256" key="10">
    <source>
        <dbReference type="PIRSR" id="PIRSR622684-1"/>
    </source>
</evidence>
<dbReference type="InterPro" id="IPR038765">
    <property type="entry name" value="Papain-like_cys_pep_sf"/>
</dbReference>
<feature type="domain" description="RanBP2-type" evidence="14">
    <location>
        <begin position="770"/>
        <end position="803"/>
    </location>
</feature>
<dbReference type="InterPro" id="IPR000169">
    <property type="entry name" value="Pept_cys_AS"/>
</dbReference>
<dbReference type="GO" id="GO:0004198">
    <property type="term" value="F:calcium-dependent cysteine-type endopeptidase activity"/>
    <property type="evidence" value="ECO:0007669"/>
    <property type="project" value="InterPro"/>
</dbReference>
<dbReference type="PANTHER" id="PTHR10183">
    <property type="entry name" value="CALPAIN"/>
    <property type="match status" value="1"/>
</dbReference>
<feature type="region of interest" description="Disordered" evidence="13">
    <location>
        <begin position="558"/>
        <end position="589"/>
    </location>
</feature>
<dbReference type="eggNOG" id="KOG0045">
    <property type="taxonomic scope" value="Eukaryota"/>
</dbReference>
<feature type="compositionally biased region" description="Low complexity" evidence="13">
    <location>
        <begin position="574"/>
        <end position="589"/>
    </location>
</feature>
<dbReference type="VEuPathDB" id="VectorBase:MDOMA2_002750"/>
<evidence type="ECO:0000256" key="11">
    <source>
        <dbReference type="PROSITE-ProRule" id="PRU00239"/>
    </source>
</evidence>
<dbReference type="PROSITE" id="PS01358">
    <property type="entry name" value="ZF_RANBP2_1"/>
    <property type="match status" value="5"/>
</dbReference>
<evidence type="ECO:0008006" key="17">
    <source>
        <dbReference type="Google" id="ProtNLM"/>
    </source>
</evidence>
<feature type="region of interest" description="Disordered" evidence="13">
    <location>
        <begin position="866"/>
        <end position="939"/>
    </location>
</feature>
<dbReference type="PRINTS" id="PR00704">
    <property type="entry name" value="CALPAIN"/>
</dbReference>
<dbReference type="CDD" id="cd00044">
    <property type="entry name" value="CysPc"/>
    <property type="match status" value="1"/>
</dbReference>
<keyword evidence="5" id="KW-0677">Repeat</keyword>
<dbReference type="InterPro" id="IPR001876">
    <property type="entry name" value="Znf_RanBP2"/>
</dbReference>
<evidence type="ECO:0000256" key="9">
    <source>
        <dbReference type="ARBA" id="ARBA00022833"/>
    </source>
</evidence>
<evidence type="ECO:0000256" key="5">
    <source>
        <dbReference type="ARBA" id="ARBA00022737"/>
    </source>
</evidence>
<feature type="region of interest" description="Disordered" evidence="13">
    <location>
        <begin position="692"/>
        <end position="712"/>
    </location>
</feature>
<evidence type="ECO:0000256" key="8">
    <source>
        <dbReference type="ARBA" id="ARBA00022807"/>
    </source>
</evidence>
<dbReference type="Pfam" id="PF00648">
    <property type="entry name" value="Peptidase_C2"/>
    <property type="match status" value="1"/>
</dbReference>
<dbReference type="Gene3D" id="2.30.30.380">
    <property type="entry name" value="Zn-finger domain of Sec23/24"/>
    <property type="match status" value="2"/>
</dbReference>
<feature type="compositionally biased region" description="Polar residues" evidence="13">
    <location>
        <begin position="68"/>
        <end position="103"/>
    </location>
</feature>
<evidence type="ECO:0000256" key="2">
    <source>
        <dbReference type="ARBA" id="ARBA00022553"/>
    </source>
</evidence>
<protein>
    <recommendedName>
        <fullName evidence="17">Calpain-D</fullName>
    </recommendedName>
</protein>
<feature type="compositionally biased region" description="Gly residues" evidence="13">
    <location>
        <begin position="389"/>
        <end position="401"/>
    </location>
</feature>
<dbReference type="InterPro" id="IPR022684">
    <property type="entry name" value="Calpain_cysteine_protease"/>
</dbReference>
<dbReference type="GO" id="GO:0005737">
    <property type="term" value="C:cytoplasm"/>
    <property type="evidence" value="ECO:0007669"/>
    <property type="project" value="TreeGrafter"/>
</dbReference>
<keyword evidence="8 11" id="KW-0788">Thiol protease</keyword>
<feature type="region of interest" description="Disordered" evidence="13">
    <location>
        <begin position="217"/>
        <end position="237"/>
    </location>
</feature>
<keyword evidence="3 11" id="KW-0645">Protease</keyword>
<dbReference type="GO" id="GO:0008270">
    <property type="term" value="F:zinc ion binding"/>
    <property type="evidence" value="ECO:0007669"/>
    <property type="project" value="UniProtKB-KW"/>
</dbReference>
<dbReference type="SUPFAM" id="SSF90209">
    <property type="entry name" value="Ran binding protein zinc finger-like"/>
    <property type="match status" value="1"/>
</dbReference>
<dbReference type="PROSITE" id="PS50199">
    <property type="entry name" value="ZF_RANBP2_2"/>
    <property type="match status" value="4"/>
</dbReference>
<feature type="active site" evidence="10 11">
    <location>
        <position position="1308"/>
    </location>
</feature>
<feature type="active site" evidence="10 11">
    <location>
        <position position="1122"/>
    </location>
</feature>
<dbReference type="VEuPathDB" id="VectorBase:MDOA011918"/>
<feature type="domain" description="RanBP2-type" evidence="14">
    <location>
        <begin position="969"/>
        <end position="1002"/>
    </location>
</feature>
<feature type="active site" evidence="10 11">
    <location>
        <position position="1288"/>
    </location>
</feature>
<reference evidence="16" key="1">
    <citation type="submission" date="2021-01" db="UniProtKB">
        <authorList>
            <consortium name="EnsemblMetazoa"/>
        </authorList>
    </citation>
    <scope>IDENTIFICATION</scope>
    <source>
        <strain evidence="16">Aabys</strain>
    </source>
</reference>
<dbReference type="PANTHER" id="PTHR10183:SF382">
    <property type="entry name" value="CALPAIN-15"/>
    <property type="match status" value="1"/>
</dbReference>
<evidence type="ECO:0000259" key="14">
    <source>
        <dbReference type="PROSITE" id="PS50199"/>
    </source>
</evidence>
<dbReference type="InterPro" id="IPR036443">
    <property type="entry name" value="Znf_RanBP2_sf"/>
</dbReference>